<feature type="transmembrane region" description="Helical" evidence="2">
    <location>
        <begin position="437"/>
        <end position="459"/>
    </location>
</feature>
<dbReference type="EMBL" id="SDRB02002144">
    <property type="protein sequence ID" value="THG20087.1"/>
    <property type="molecule type" value="Genomic_DNA"/>
</dbReference>
<protein>
    <submittedName>
        <fullName evidence="3">Uncharacterized protein</fullName>
    </submittedName>
</protein>
<keyword evidence="4" id="KW-1185">Reference proteome</keyword>
<keyword evidence="2" id="KW-1133">Transmembrane helix</keyword>
<gene>
    <name evidence="3" type="ORF">TEA_011066</name>
</gene>
<dbReference type="AlphaFoldDB" id="A0A4V3WQG0"/>
<reference evidence="3 4" key="1">
    <citation type="journal article" date="2018" name="Proc. Natl. Acad. Sci. U.S.A.">
        <title>Draft genome sequence of Camellia sinensis var. sinensis provides insights into the evolution of the tea genome and tea quality.</title>
        <authorList>
            <person name="Wei C."/>
            <person name="Yang H."/>
            <person name="Wang S."/>
            <person name="Zhao J."/>
            <person name="Liu C."/>
            <person name="Gao L."/>
            <person name="Xia E."/>
            <person name="Lu Y."/>
            <person name="Tai Y."/>
            <person name="She G."/>
            <person name="Sun J."/>
            <person name="Cao H."/>
            <person name="Tong W."/>
            <person name="Gao Q."/>
            <person name="Li Y."/>
            <person name="Deng W."/>
            <person name="Jiang X."/>
            <person name="Wang W."/>
            <person name="Chen Q."/>
            <person name="Zhang S."/>
            <person name="Li H."/>
            <person name="Wu J."/>
            <person name="Wang P."/>
            <person name="Li P."/>
            <person name="Shi C."/>
            <person name="Zheng F."/>
            <person name="Jian J."/>
            <person name="Huang B."/>
            <person name="Shan D."/>
            <person name="Shi M."/>
            <person name="Fang C."/>
            <person name="Yue Y."/>
            <person name="Li F."/>
            <person name="Li D."/>
            <person name="Wei S."/>
            <person name="Han B."/>
            <person name="Jiang C."/>
            <person name="Yin Y."/>
            <person name="Xia T."/>
            <person name="Zhang Z."/>
            <person name="Bennetzen J.L."/>
            <person name="Zhao S."/>
            <person name="Wan X."/>
        </authorList>
    </citation>
    <scope>NUCLEOTIDE SEQUENCE [LARGE SCALE GENOMIC DNA]</scope>
    <source>
        <strain evidence="4">cv. Shuchazao</strain>
        <tissue evidence="3">Leaf</tissue>
    </source>
</reference>
<feature type="region of interest" description="Disordered" evidence="1">
    <location>
        <begin position="224"/>
        <end position="285"/>
    </location>
</feature>
<feature type="compositionally biased region" description="Basic residues" evidence="1">
    <location>
        <begin position="232"/>
        <end position="242"/>
    </location>
</feature>
<name>A0A4V3WQG0_CAMSN</name>
<evidence type="ECO:0000313" key="3">
    <source>
        <dbReference type="EMBL" id="THG20087.1"/>
    </source>
</evidence>
<sequence>MCVQLLVRLKGRHRWVKVDSGDNSEKKSVVAGCYCWKPNGMRAYLPFDRDDGRAMGRARCSSAGCQPVAWSSRLAHVEHGAEVTWLTAVSTEDESSLEVGPRNGPRRYFVFRLWAEVGTKTVRCVAGIGTYLLFNRDDGRAMGRARCSSARCQPVAWSSQLAHVEHGAEVTWLTVVSAEAKGSAISLRQAASQGFSTYTRLLAHICVFRRREGKSAKEFKGVFGVQRTNGGRGRRNGGRRTTNHNGGRTGSLRQRIEFADDDDDNDITSSTSTNAGPQTDSRTEEINDLRRKLGEHDRRLQRMEKMFKAMTYVIVFWATATAAAGQWRWHDGGDGMQTPKPISGYALLTLSSASSILSPVDSIGALNPLIFLYSLSLRALNHFQILSSATGVDSHNRSTHQLQVWSRRSVDSQIFSSTTGVDSQIFSSATVSRLIGVFFQILILGWVVGALNSVHVVGFRNQTGQFMRQRKLILRFGHSSAFGNVYYKMACSSSNNSNIRLKRRLCDCGITAARHTVKSNQNGNKGRVSEEHCNYFKFADDNDDDEIFNATPRTSIRSEEFNDRSTRVYEMDNEFEEHGNLMDVVMDLMDLMLYVIGFGS</sequence>
<keyword evidence="2" id="KW-0812">Transmembrane</keyword>
<evidence type="ECO:0000256" key="2">
    <source>
        <dbReference type="SAM" id="Phobius"/>
    </source>
</evidence>
<evidence type="ECO:0000256" key="1">
    <source>
        <dbReference type="SAM" id="MobiDB-lite"/>
    </source>
</evidence>
<proteinExistence type="predicted"/>
<comment type="caution">
    <text evidence="3">The sequence shown here is derived from an EMBL/GenBank/DDBJ whole genome shotgun (WGS) entry which is preliminary data.</text>
</comment>
<organism evidence="3 4">
    <name type="scientific">Camellia sinensis var. sinensis</name>
    <name type="common">China tea</name>
    <dbReference type="NCBI Taxonomy" id="542762"/>
    <lineage>
        <taxon>Eukaryota</taxon>
        <taxon>Viridiplantae</taxon>
        <taxon>Streptophyta</taxon>
        <taxon>Embryophyta</taxon>
        <taxon>Tracheophyta</taxon>
        <taxon>Spermatophyta</taxon>
        <taxon>Magnoliopsida</taxon>
        <taxon>eudicotyledons</taxon>
        <taxon>Gunneridae</taxon>
        <taxon>Pentapetalae</taxon>
        <taxon>asterids</taxon>
        <taxon>Ericales</taxon>
        <taxon>Theaceae</taxon>
        <taxon>Camellia</taxon>
    </lineage>
</organism>
<dbReference type="Proteomes" id="UP000306102">
    <property type="component" value="Unassembled WGS sequence"/>
</dbReference>
<accession>A0A4V3WQG0</accession>
<keyword evidence="2" id="KW-0472">Membrane</keyword>
<evidence type="ECO:0000313" key="4">
    <source>
        <dbReference type="Proteomes" id="UP000306102"/>
    </source>
</evidence>